<keyword evidence="2" id="KW-1133">Transmembrane helix</keyword>
<gene>
    <name evidence="3" type="ORF">OF850_12720</name>
</gene>
<dbReference type="EMBL" id="JAPFQI010000009">
    <property type="protein sequence ID" value="MCW8086496.1"/>
    <property type="molecule type" value="Genomic_DNA"/>
</dbReference>
<evidence type="ECO:0000256" key="1">
    <source>
        <dbReference type="SAM" id="MobiDB-lite"/>
    </source>
</evidence>
<protein>
    <submittedName>
        <fullName evidence="3">Uncharacterized protein</fullName>
    </submittedName>
</protein>
<name>A0ABT3NWG0_9PROT</name>
<keyword evidence="2" id="KW-0472">Membrane</keyword>
<feature type="transmembrane region" description="Helical" evidence="2">
    <location>
        <begin position="68"/>
        <end position="86"/>
    </location>
</feature>
<feature type="compositionally biased region" description="Basic and acidic residues" evidence="1">
    <location>
        <begin position="209"/>
        <end position="230"/>
    </location>
</feature>
<evidence type="ECO:0000256" key="2">
    <source>
        <dbReference type="SAM" id="Phobius"/>
    </source>
</evidence>
<evidence type="ECO:0000313" key="4">
    <source>
        <dbReference type="Proteomes" id="UP001526430"/>
    </source>
</evidence>
<evidence type="ECO:0000313" key="3">
    <source>
        <dbReference type="EMBL" id="MCW8086496.1"/>
    </source>
</evidence>
<accession>A0ABT3NWG0</accession>
<comment type="caution">
    <text evidence="3">The sequence shown here is derived from an EMBL/GenBank/DDBJ whole genome shotgun (WGS) entry which is preliminary data.</text>
</comment>
<feature type="transmembrane region" description="Helical" evidence="2">
    <location>
        <begin position="36"/>
        <end position="56"/>
    </location>
</feature>
<feature type="transmembrane region" description="Helical" evidence="2">
    <location>
        <begin position="136"/>
        <end position="159"/>
    </location>
</feature>
<keyword evidence="4" id="KW-1185">Reference proteome</keyword>
<keyword evidence="2" id="KW-0812">Transmembrane</keyword>
<sequence>MVLMEPPMLAAGLLVGAVEPARGALADATLAAGALVGAGIAFGLLTDSIVFGDAVGQDPERARMPYQVAGLATATAASLAALRMVMTSGAARLAWDAAALLLGAAVLLPGGRAAFLAAGAGAAFAPALWLGRRERLGAALLWPLGVAVAGMLALAVLLADPGRAAALLTLERLTRPEGGLDGTRWAAALARRLWRRGGRLSPAPARDGAAQRRRDRGADPARRGDGDGFHRSRQPHGVIRPGTHALRRDHGAARCIGVAASARWTWPERRCCWPCWRPSWLPLG</sequence>
<organism evidence="3 4">
    <name type="scientific">Sabulicella glaciei</name>
    <dbReference type="NCBI Taxonomy" id="2984948"/>
    <lineage>
        <taxon>Bacteria</taxon>
        <taxon>Pseudomonadati</taxon>
        <taxon>Pseudomonadota</taxon>
        <taxon>Alphaproteobacteria</taxon>
        <taxon>Acetobacterales</taxon>
        <taxon>Acetobacteraceae</taxon>
        <taxon>Sabulicella</taxon>
    </lineage>
</organism>
<feature type="transmembrane region" description="Helical" evidence="2">
    <location>
        <begin position="98"/>
        <end position="124"/>
    </location>
</feature>
<reference evidence="3 4" key="1">
    <citation type="submission" date="2022-10" db="EMBL/GenBank/DDBJ databases">
        <title>Roseococcus glaciei nov., sp. nov., isolated from glacier.</title>
        <authorList>
            <person name="Liu Q."/>
            <person name="Xin Y.-H."/>
        </authorList>
    </citation>
    <scope>NUCLEOTIDE SEQUENCE [LARGE SCALE GENOMIC DNA]</scope>
    <source>
        <strain evidence="3 4">MDT2-1-1</strain>
    </source>
</reference>
<proteinExistence type="predicted"/>
<feature type="region of interest" description="Disordered" evidence="1">
    <location>
        <begin position="200"/>
        <end position="244"/>
    </location>
</feature>
<dbReference type="Proteomes" id="UP001526430">
    <property type="component" value="Unassembled WGS sequence"/>
</dbReference>